<gene>
    <name evidence="1" type="ORF">SG34_031590</name>
</gene>
<dbReference type="KEGG" id="tvd:SG34_031590"/>
<name>A0AAE9ZBU8_9GAMM</name>
<sequence length="100" mass="11845">MLYNDDLHLDPNERRLVRYETINDIIPRFKIAILQKDEYKMRDFWRTHRQTLSLYAKLDLEDAARNIDEGLTATSAGAMQLKLLQYCKIVEELNLMVADQ</sequence>
<organism evidence="1 2">
    <name type="scientific">Thalassomonas viridans</name>
    <dbReference type="NCBI Taxonomy" id="137584"/>
    <lineage>
        <taxon>Bacteria</taxon>
        <taxon>Pseudomonadati</taxon>
        <taxon>Pseudomonadota</taxon>
        <taxon>Gammaproteobacteria</taxon>
        <taxon>Alteromonadales</taxon>
        <taxon>Colwelliaceae</taxon>
        <taxon>Thalassomonas</taxon>
    </lineage>
</organism>
<dbReference type="Proteomes" id="UP000032352">
    <property type="component" value="Chromosome pTvir"/>
</dbReference>
<dbReference type="EMBL" id="CP059734">
    <property type="protein sequence ID" value="WDE08468.1"/>
    <property type="molecule type" value="Genomic_DNA"/>
</dbReference>
<accession>A0AAE9ZBU8</accession>
<reference evidence="1 2" key="1">
    <citation type="journal article" date="2015" name="Genome Announc.">
        <title>Draft Genome Sequences of Marine Isolates of Thalassomonas viridans and Thalassomonas actiniarum.</title>
        <authorList>
            <person name="Olonade I."/>
            <person name="van Zyl L.J."/>
            <person name="Trindade M."/>
        </authorList>
    </citation>
    <scope>NUCLEOTIDE SEQUENCE [LARGE SCALE GENOMIC DNA]</scope>
    <source>
        <strain evidence="1 2">XOM25</strain>
    </source>
</reference>
<evidence type="ECO:0000313" key="1">
    <source>
        <dbReference type="EMBL" id="WDE08468.1"/>
    </source>
</evidence>
<proteinExistence type="predicted"/>
<reference evidence="1 2" key="2">
    <citation type="journal article" date="2022" name="Mar. Drugs">
        <title>Bioassay-Guided Fractionation Leads to the Detection of Cholic Acid Generated by the Rare Thalassomonas sp.</title>
        <authorList>
            <person name="Pheiffer F."/>
            <person name="Schneider Y.K."/>
            <person name="Hansen E.H."/>
            <person name="Andersen J.H."/>
            <person name="Isaksson J."/>
            <person name="Busche T."/>
            <person name="R C."/>
            <person name="Kalinowski J."/>
            <person name="Zyl L.V."/>
            <person name="Trindade M."/>
        </authorList>
    </citation>
    <scope>NUCLEOTIDE SEQUENCE [LARGE SCALE GENOMIC DNA]</scope>
    <source>
        <strain evidence="1 2">XOM25</strain>
    </source>
</reference>
<keyword evidence="2" id="KW-1185">Reference proteome</keyword>
<dbReference type="RefSeq" id="WP_044837607.1">
    <property type="nucleotide sequence ID" value="NZ_CP059734.1"/>
</dbReference>
<evidence type="ECO:0000313" key="2">
    <source>
        <dbReference type="Proteomes" id="UP000032352"/>
    </source>
</evidence>
<dbReference type="AlphaFoldDB" id="A0AAE9ZBU8"/>
<protein>
    <submittedName>
        <fullName evidence="1">Uncharacterized protein</fullName>
    </submittedName>
</protein>